<feature type="domain" description="Glycosyl transferase family 1" evidence="1">
    <location>
        <begin position="230"/>
        <end position="330"/>
    </location>
</feature>
<keyword evidence="2" id="KW-0328">Glycosyltransferase</keyword>
<gene>
    <name evidence="2" type="ORF">Q9L42_010990</name>
</gene>
<accession>A0AAU7NPK8</accession>
<organism evidence="2 3">
    <name type="scientific">Methylomarinum roseum</name>
    <dbReference type="NCBI Taxonomy" id="3067653"/>
    <lineage>
        <taxon>Bacteria</taxon>
        <taxon>Pseudomonadati</taxon>
        <taxon>Pseudomonadota</taxon>
        <taxon>Gammaproteobacteria</taxon>
        <taxon>Methylococcales</taxon>
        <taxon>Methylococcaceae</taxon>
        <taxon>Methylomarinum</taxon>
    </lineage>
</organism>
<keyword evidence="2" id="KW-0808">Transferase</keyword>
<dbReference type="RefSeq" id="WP_349431073.1">
    <property type="nucleotide sequence ID" value="NZ_CP157743.1"/>
</dbReference>
<dbReference type="GO" id="GO:0016757">
    <property type="term" value="F:glycosyltransferase activity"/>
    <property type="evidence" value="ECO:0007669"/>
    <property type="project" value="UniProtKB-KW"/>
</dbReference>
<sequence length="368" mass="42277">MGLLGSAIGNARNSRKEFPLLKEIGMTIYYLCPDIKFPCGGIKIIYRHVDLLNANGFDAYVLHHKKGFRCNWFNNRTRIAYLKPEPYRRIYNKVGKMLQPEAMRKIPISQGKQTFIDVGDILVIPEMNGPDIAQFGKGIKKIILNQNGFMTFKGYSFAKDRLFNPYTDEDTLGALVNSQHCEDYLHYTFPETQLYRFYLSVDPDLFSYQEQKKKQICFSKVKNAQDAMQIINILKFRNALDNFDIIPFVNIQEKEVAKLMKESLIFLSLGNREGFGLPPAEAMACGCITIGYHGWGGEEFFKPDHSFPIDDGNIIGFADTIEKVIRAYNQDNTFFLSERKQAADYIAKTYSLENEKQALISIWNTLIH</sequence>
<dbReference type="Gene3D" id="3.40.50.2000">
    <property type="entry name" value="Glycogen Phosphorylase B"/>
    <property type="match status" value="1"/>
</dbReference>
<proteinExistence type="predicted"/>
<evidence type="ECO:0000259" key="1">
    <source>
        <dbReference type="Pfam" id="PF00534"/>
    </source>
</evidence>
<dbReference type="EMBL" id="CP157743">
    <property type="protein sequence ID" value="XBS18902.1"/>
    <property type="molecule type" value="Genomic_DNA"/>
</dbReference>
<dbReference type="Proteomes" id="UP001225378">
    <property type="component" value="Chromosome"/>
</dbReference>
<dbReference type="SUPFAM" id="SSF53756">
    <property type="entry name" value="UDP-Glycosyltransferase/glycogen phosphorylase"/>
    <property type="match status" value="1"/>
</dbReference>
<reference evidence="2 3" key="1">
    <citation type="journal article" date="2024" name="Microbiology">
        <title>Methylomarinum rosea sp. nov., a novel halophilic methanotrophic bacterium from the hypersaline Lake Elton.</title>
        <authorList>
            <person name="Suleimanov R.Z."/>
            <person name="Oshkin I.Y."/>
            <person name="Danilova O.V."/>
            <person name="Suzina N.E."/>
            <person name="Dedysh S.N."/>
        </authorList>
    </citation>
    <scope>NUCLEOTIDE SEQUENCE [LARGE SCALE GENOMIC DNA]</scope>
    <source>
        <strain evidence="2 3">Ch1-1</strain>
    </source>
</reference>
<evidence type="ECO:0000313" key="2">
    <source>
        <dbReference type="EMBL" id="XBS18902.1"/>
    </source>
</evidence>
<dbReference type="InterPro" id="IPR001296">
    <property type="entry name" value="Glyco_trans_1"/>
</dbReference>
<dbReference type="Pfam" id="PF00534">
    <property type="entry name" value="Glycos_transf_1"/>
    <property type="match status" value="1"/>
</dbReference>
<protein>
    <submittedName>
        <fullName evidence="2">Glycosyltransferase</fullName>
        <ecNumber evidence="2">2.4.-.-</ecNumber>
    </submittedName>
</protein>
<dbReference type="EC" id="2.4.-.-" evidence="2"/>
<dbReference type="KEGG" id="mech:Q9L42_010990"/>
<keyword evidence="3" id="KW-1185">Reference proteome</keyword>
<evidence type="ECO:0000313" key="3">
    <source>
        <dbReference type="Proteomes" id="UP001225378"/>
    </source>
</evidence>
<name>A0AAU7NPK8_9GAMM</name>
<dbReference type="AlphaFoldDB" id="A0AAU7NPK8"/>